<evidence type="ECO:0000313" key="3">
    <source>
        <dbReference type="Proteomes" id="UP001231197"/>
    </source>
</evidence>
<evidence type="ECO:0000259" key="1">
    <source>
        <dbReference type="Pfam" id="PF00117"/>
    </source>
</evidence>
<dbReference type="Proteomes" id="UP001231197">
    <property type="component" value="Unassembled WGS sequence"/>
</dbReference>
<comment type="caution">
    <text evidence="2">The sequence shown here is derived from an EMBL/GenBank/DDBJ whole genome shotgun (WGS) entry which is preliminary data.</text>
</comment>
<dbReference type="Gene3D" id="3.40.50.880">
    <property type="match status" value="1"/>
</dbReference>
<reference evidence="2 3" key="1">
    <citation type="journal article" date="2023" name="Int. J. Syst. Evol. Microbiol.">
        <title>Winogradskyella bathintestinalis sp. nov., isolated from the intestine of the deep-sea loosejaw dragonfish, Malacosteus niger.</title>
        <authorList>
            <person name="Uniacke-Lowe S."/>
            <person name="Johnson C.N."/>
            <person name="Stanton C."/>
            <person name="Hill C."/>
            <person name="Ross P."/>
        </authorList>
    </citation>
    <scope>NUCLEOTIDE SEQUENCE [LARGE SCALE GENOMIC DNA]</scope>
    <source>
        <strain evidence="2 3">APC 3343</strain>
    </source>
</reference>
<protein>
    <submittedName>
        <fullName evidence="2">GMP synthase</fullName>
    </submittedName>
</protein>
<dbReference type="EMBL" id="JASDDK010000003">
    <property type="protein sequence ID" value="MDN3493293.1"/>
    <property type="molecule type" value="Genomic_DNA"/>
</dbReference>
<evidence type="ECO:0000313" key="2">
    <source>
        <dbReference type="EMBL" id="MDN3493293.1"/>
    </source>
</evidence>
<dbReference type="InterPro" id="IPR029062">
    <property type="entry name" value="Class_I_gatase-like"/>
</dbReference>
<dbReference type="Pfam" id="PF00117">
    <property type="entry name" value="GATase"/>
    <property type="match status" value="1"/>
</dbReference>
<organism evidence="2 3">
    <name type="scientific">Winogradskyella bathintestinalis</name>
    <dbReference type="NCBI Taxonomy" id="3035208"/>
    <lineage>
        <taxon>Bacteria</taxon>
        <taxon>Pseudomonadati</taxon>
        <taxon>Bacteroidota</taxon>
        <taxon>Flavobacteriia</taxon>
        <taxon>Flavobacteriales</taxon>
        <taxon>Flavobacteriaceae</taxon>
        <taxon>Winogradskyella</taxon>
    </lineage>
</organism>
<accession>A0ABT7ZWA6</accession>
<dbReference type="RefSeq" id="WP_290206943.1">
    <property type="nucleotide sequence ID" value="NZ_JASDDK010000003.1"/>
</dbReference>
<gene>
    <name evidence="2" type="ORF">QMA06_11210</name>
</gene>
<dbReference type="SUPFAM" id="SSF52317">
    <property type="entry name" value="Class I glutamine amidotransferase-like"/>
    <property type="match status" value="1"/>
</dbReference>
<keyword evidence="3" id="KW-1185">Reference proteome</keyword>
<proteinExistence type="predicted"/>
<name>A0ABT7ZWA6_9FLAO</name>
<dbReference type="InterPro" id="IPR017926">
    <property type="entry name" value="GATASE"/>
</dbReference>
<dbReference type="PROSITE" id="PS51273">
    <property type="entry name" value="GATASE_TYPE_1"/>
    <property type="match status" value="1"/>
</dbReference>
<sequence length="272" mass="31510">MKNDKLKLAILDMNNDEPNQGLRCITEIANSFNADVDVQIFNVRAKHEIPDTSFDIYISSGGPGSPLEEGEWRKPYLNLIQDLWDFNKTSHHQKKSVFFICYSFQVICDYFQLGEIKPRRSTSFGILRVHKTKDGKKDLLLSGLNDPFYAVDSRDWQLIQPNLKIFKSHGAKILSIEKIRTHVELERAIMAVRFSEEFVGTQFHPEAEPISMEAYFGLEENKKKVIDSFGKEKYYQMMTRMDDPDKVAMTYKTILPKFIQNAIIKVKQPVMS</sequence>
<feature type="domain" description="Glutamine amidotransferase" evidence="1">
    <location>
        <begin position="33"/>
        <end position="209"/>
    </location>
</feature>